<organism evidence="2 3">
    <name type="scientific">Dermatophagoides pteronyssinus</name>
    <name type="common">European house dust mite</name>
    <dbReference type="NCBI Taxonomy" id="6956"/>
    <lineage>
        <taxon>Eukaryota</taxon>
        <taxon>Metazoa</taxon>
        <taxon>Ecdysozoa</taxon>
        <taxon>Arthropoda</taxon>
        <taxon>Chelicerata</taxon>
        <taxon>Arachnida</taxon>
        <taxon>Acari</taxon>
        <taxon>Acariformes</taxon>
        <taxon>Sarcoptiformes</taxon>
        <taxon>Astigmata</taxon>
        <taxon>Psoroptidia</taxon>
        <taxon>Analgoidea</taxon>
        <taxon>Pyroglyphidae</taxon>
        <taxon>Dermatophagoidinae</taxon>
        <taxon>Dermatophagoides</taxon>
    </lineage>
</organism>
<name>A0ABQ8JB00_DERPT</name>
<evidence type="ECO:0000313" key="2">
    <source>
        <dbReference type="EMBL" id="KAH9419782.1"/>
    </source>
</evidence>
<keyword evidence="3" id="KW-1185">Reference proteome</keyword>
<gene>
    <name evidence="2" type="ORF">DERP_001613</name>
</gene>
<sequence>MAANTLKIRLLNDDDGGGGGSVDDDVGENPTRKDIRKINIQGHAESNMFNNTGIWWAKKK</sequence>
<dbReference type="Proteomes" id="UP000887458">
    <property type="component" value="Unassembled WGS sequence"/>
</dbReference>
<evidence type="ECO:0000256" key="1">
    <source>
        <dbReference type="SAM" id="MobiDB-lite"/>
    </source>
</evidence>
<evidence type="ECO:0000313" key="3">
    <source>
        <dbReference type="Proteomes" id="UP000887458"/>
    </source>
</evidence>
<reference evidence="2 3" key="2">
    <citation type="journal article" date="2022" name="Mol. Biol. Evol.">
        <title>Comparative Genomics Reveals Insights into the Divergent Evolution of Astigmatic Mites and Household Pest Adaptations.</title>
        <authorList>
            <person name="Xiong Q."/>
            <person name="Wan A.T."/>
            <person name="Liu X."/>
            <person name="Fung C.S."/>
            <person name="Xiao X."/>
            <person name="Malainual N."/>
            <person name="Hou J."/>
            <person name="Wang L."/>
            <person name="Wang M."/>
            <person name="Yang K.Y."/>
            <person name="Cui Y."/>
            <person name="Leung E.L."/>
            <person name="Nong W."/>
            <person name="Shin S.K."/>
            <person name="Au S.W."/>
            <person name="Jeong K.Y."/>
            <person name="Chew F.T."/>
            <person name="Hui J.H."/>
            <person name="Leung T.F."/>
            <person name="Tungtrongchitr A."/>
            <person name="Zhong N."/>
            <person name="Liu Z."/>
            <person name="Tsui S.K."/>
        </authorList>
    </citation>
    <scope>NUCLEOTIDE SEQUENCE [LARGE SCALE GENOMIC DNA]</scope>
    <source>
        <strain evidence="2">Derp</strain>
    </source>
</reference>
<protein>
    <submittedName>
        <fullName evidence="2">Uncharacterized protein</fullName>
    </submittedName>
</protein>
<dbReference type="EMBL" id="NJHN03000054">
    <property type="protein sequence ID" value="KAH9419782.1"/>
    <property type="molecule type" value="Genomic_DNA"/>
</dbReference>
<proteinExistence type="predicted"/>
<accession>A0ABQ8JB00</accession>
<feature type="region of interest" description="Disordered" evidence="1">
    <location>
        <begin position="9"/>
        <end position="33"/>
    </location>
</feature>
<comment type="caution">
    <text evidence="2">The sequence shown here is derived from an EMBL/GenBank/DDBJ whole genome shotgun (WGS) entry which is preliminary data.</text>
</comment>
<reference evidence="2 3" key="1">
    <citation type="journal article" date="2018" name="J. Allergy Clin. Immunol.">
        <title>High-quality assembly of Dermatophagoides pteronyssinus genome and transcriptome reveals a wide range of novel allergens.</title>
        <authorList>
            <person name="Liu X.Y."/>
            <person name="Yang K.Y."/>
            <person name="Wang M.Q."/>
            <person name="Kwok J.S."/>
            <person name="Zeng X."/>
            <person name="Yang Z."/>
            <person name="Xiao X.J."/>
            <person name="Lau C.P."/>
            <person name="Li Y."/>
            <person name="Huang Z.M."/>
            <person name="Ba J.G."/>
            <person name="Yim A.K."/>
            <person name="Ouyang C.Y."/>
            <person name="Ngai S.M."/>
            <person name="Chan T.F."/>
            <person name="Leung E.L."/>
            <person name="Liu L."/>
            <person name="Liu Z.G."/>
            <person name="Tsui S.K."/>
        </authorList>
    </citation>
    <scope>NUCLEOTIDE SEQUENCE [LARGE SCALE GENOMIC DNA]</scope>
    <source>
        <strain evidence="2">Derp</strain>
    </source>
</reference>